<proteinExistence type="predicted"/>
<keyword evidence="2" id="KW-1185">Reference proteome</keyword>
<sequence length="31" mass="3618">MMEVAKPFGQEEVPKEIPVANKVEEKFWLTL</sequence>
<gene>
    <name evidence="1" type="ORF">LARSCL_LOCUS22619</name>
</gene>
<accession>A0AAV2BZ83</accession>
<protein>
    <submittedName>
        <fullName evidence="1">Uncharacterized protein</fullName>
    </submittedName>
</protein>
<evidence type="ECO:0000313" key="2">
    <source>
        <dbReference type="Proteomes" id="UP001497382"/>
    </source>
</evidence>
<reference evidence="1 2" key="1">
    <citation type="submission" date="2024-04" db="EMBL/GenBank/DDBJ databases">
        <authorList>
            <person name="Rising A."/>
            <person name="Reimegard J."/>
            <person name="Sonavane S."/>
            <person name="Akerstrom W."/>
            <person name="Nylinder S."/>
            <person name="Hedman E."/>
            <person name="Kallberg Y."/>
        </authorList>
    </citation>
    <scope>NUCLEOTIDE SEQUENCE [LARGE SCALE GENOMIC DNA]</scope>
</reference>
<dbReference type="AlphaFoldDB" id="A0AAV2BZ83"/>
<evidence type="ECO:0000313" key="1">
    <source>
        <dbReference type="EMBL" id="CAL1301599.1"/>
    </source>
</evidence>
<organism evidence="1 2">
    <name type="scientific">Larinioides sclopetarius</name>
    <dbReference type="NCBI Taxonomy" id="280406"/>
    <lineage>
        <taxon>Eukaryota</taxon>
        <taxon>Metazoa</taxon>
        <taxon>Ecdysozoa</taxon>
        <taxon>Arthropoda</taxon>
        <taxon>Chelicerata</taxon>
        <taxon>Arachnida</taxon>
        <taxon>Araneae</taxon>
        <taxon>Araneomorphae</taxon>
        <taxon>Entelegynae</taxon>
        <taxon>Araneoidea</taxon>
        <taxon>Araneidae</taxon>
        <taxon>Larinioides</taxon>
    </lineage>
</organism>
<name>A0AAV2BZ83_9ARAC</name>
<dbReference type="Proteomes" id="UP001497382">
    <property type="component" value="Unassembled WGS sequence"/>
</dbReference>
<dbReference type="EMBL" id="CAXIEN010000767">
    <property type="protein sequence ID" value="CAL1301599.1"/>
    <property type="molecule type" value="Genomic_DNA"/>
</dbReference>
<comment type="caution">
    <text evidence="1">The sequence shown here is derived from an EMBL/GenBank/DDBJ whole genome shotgun (WGS) entry which is preliminary data.</text>
</comment>